<protein>
    <submittedName>
        <fullName evidence="2">Uncharacterized protein</fullName>
    </submittedName>
</protein>
<feature type="compositionally biased region" description="Polar residues" evidence="1">
    <location>
        <begin position="64"/>
        <end position="78"/>
    </location>
</feature>
<dbReference type="EMBL" id="JACEFO010002444">
    <property type="protein sequence ID" value="KAF8660165.1"/>
    <property type="molecule type" value="Genomic_DNA"/>
</dbReference>
<organism evidence="2 3">
    <name type="scientific">Digitaria exilis</name>
    <dbReference type="NCBI Taxonomy" id="1010633"/>
    <lineage>
        <taxon>Eukaryota</taxon>
        <taxon>Viridiplantae</taxon>
        <taxon>Streptophyta</taxon>
        <taxon>Embryophyta</taxon>
        <taxon>Tracheophyta</taxon>
        <taxon>Spermatophyta</taxon>
        <taxon>Magnoliopsida</taxon>
        <taxon>Liliopsida</taxon>
        <taxon>Poales</taxon>
        <taxon>Poaceae</taxon>
        <taxon>PACMAD clade</taxon>
        <taxon>Panicoideae</taxon>
        <taxon>Panicodae</taxon>
        <taxon>Paniceae</taxon>
        <taxon>Anthephorinae</taxon>
        <taxon>Digitaria</taxon>
    </lineage>
</organism>
<dbReference type="OrthoDB" id="645609at2759"/>
<sequence length="78" mass="8182">MFFGLVERITGYGGVDGRRAAGNISRMQTLQRSGAEIPQAEEVTVVKHTEIRGRSGGADPPVSVVSQGSKPQVTVGSI</sequence>
<accession>A0A835AGE1</accession>
<feature type="region of interest" description="Disordered" evidence="1">
    <location>
        <begin position="52"/>
        <end position="78"/>
    </location>
</feature>
<evidence type="ECO:0000256" key="1">
    <source>
        <dbReference type="SAM" id="MobiDB-lite"/>
    </source>
</evidence>
<reference evidence="2" key="1">
    <citation type="submission" date="2020-07" db="EMBL/GenBank/DDBJ databases">
        <title>Genome sequence and genetic diversity analysis of an under-domesticated orphan crop, white fonio (Digitaria exilis).</title>
        <authorList>
            <person name="Bennetzen J.L."/>
            <person name="Chen S."/>
            <person name="Ma X."/>
            <person name="Wang X."/>
            <person name="Yssel A.E.J."/>
            <person name="Chaluvadi S.R."/>
            <person name="Johnson M."/>
            <person name="Gangashetty P."/>
            <person name="Hamidou F."/>
            <person name="Sanogo M.D."/>
            <person name="Zwaenepoel A."/>
            <person name="Wallace J."/>
            <person name="Van De Peer Y."/>
            <person name="Van Deynze A."/>
        </authorList>
    </citation>
    <scope>NUCLEOTIDE SEQUENCE</scope>
    <source>
        <tissue evidence="2">Leaves</tissue>
    </source>
</reference>
<proteinExistence type="predicted"/>
<dbReference type="AlphaFoldDB" id="A0A835AGE1"/>
<evidence type="ECO:0000313" key="2">
    <source>
        <dbReference type="EMBL" id="KAF8660165.1"/>
    </source>
</evidence>
<keyword evidence="3" id="KW-1185">Reference proteome</keyword>
<comment type="caution">
    <text evidence="2">The sequence shown here is derived from an EMBL/GenBank/DDBJ whole genome shotgun (WGS) entry which is preliminary data.</text>
</comment>
<gene>
    <name evidence="2" type="ORF">HU200_057730</name>
</gene>
<dbReference type="Proteomes" id="UP000636709">
    <property type="component" value="Unassembled WGS sequence"/>
</dbReference>
<evidence type="ECO:0000313" key="3">
    <source>
        <dbReference type="Proteomes" id="UP000636709"/>
    </source>
</evidence>
<name>A0A835AGE1_9POAL</name>